<dbReference type="EMBL" id="MKHE01000022">
    <property type="protein sequence ID" value="OWK03686.1"/>
    <property type="molecule type" value="Genomic_DNA"/>
</dbReference>
<organism evidence="1 2">
    <name type="scientific">Cervus elaphus hippelaphus</name>
    <name type="common">European red deer</name>
    <dbReference type="NCBI Taxonomy" id="46360"/>
    <lineage>
        <taxon>Eukaryota</taxon>
        <taxon>Metazoa</taxon>
        <taxon>Chordata</taxon>
        <taxon>Craniata</taxon>
        <taxon>Vertebrata</taxon>
        <taxon>Euteleostomi</taxon>
        <taxon>Mammalia</taxon>
        <taxon>Eutheria</taxon>
        <taxon>Laurasiatheria</taxon>
        <taxon>Artiodactyla</taxon>
        <taxon>Ruminantia</taxon>
        <taxon>Pecora</taxon>
        <taxon>Cervidae</taxon>
        <taxon>Cervinae</taxon>
        <taxon>Cervus</taxon>
    </lineage>
</organism>
<name>A0A212CCG5_CEREH</name>
<evidence type="ECO:0000313" key="2">
    <source>
        <dbReference type="Proteomes" id="UP000242450"/>
    </source>
</evidence>
<proteinExistence type="predicted"/>
<dbReference type="Proteomes" id="UP000242450">
    <property type="component" value="Chromosome 22"/>
</dbReference>
<protein>
    <submittedName>
        <fullName evidence="1">Uncharacterized protein</fullName>
    </submittedName>
</protein>
<sequence>MAAMPFSGAREVYRVTESLQREKSGLLKQLDFLRCVLIPEPRRAPSPPTPRQSLTCVLRKPLIPLVPSILLDG</sequence>
<gene>
    <name evidence="1" type="ORF">Celaphus_00013877</name>
</gene>
<comment type="caution">
    <text evidence="1">The sequence shown here is derived from an EMBL/GenBank/DDBJ whole genome shotgun (WGS) entry which is preliminary data.</text>
</comment>
<dbReference type="AlphaFoldDB" id="A0A212CCG5"/>
<keyword evidence="2" id="KW-1185">Reference proteome</keyword>
<accession>A0A212CCG5</accession>
<evidence type="ECO:0000313" key="1">
    <source>
        <dbReference type="EMBL" id="OWK03686.1"/>
    </source>
</evidence>
<reference evidence="1 2" key="1">
    <citation type="journal article" date="2018" name="Mol. Genet. Genomics">
        <title>The red deer Cervus elaphus genome CerEla1.0: sequencing, annotating, genes, and chromosomes.</title>
        <authorList>
            <person name="Bana N.A."/>
            <person name="Nyiri A."/>
            <person name="Nagy J."/>
            <person name="Frank K."/>
            <person name="Nagy T."/>
            <person name="Steger V."/>
            <person name="Schiller M."/>
            <person name="Lakatos P."/>
            <person name="Sugar L."/>
            <person name="Horn P."/>
            <person name="Barta E."/>
            <person name="Orosz L."/>
        </authorList>
    </citation>
    <scope>NUCLEOTIDE SEQUENCE [LARGE SCALE GENOMIC DNA]</scope>
    <source>
        <strain evidence="1">Hungarian</strain>
    </source>
</reference>